<dbReference type="Gene3D" id="3.90.1490.10">
    <property type="entry name" value="putative n-type atp pyrophosphatase, domain 2"/>
    <property type="match status" value="1"/>
</dbReference>
<feature type="domain" description="Diphthamide synthase" evidence="2">
    <location>
        <begin position="3"/>
        <end position="192"/>
    </location>
</feature>
<dbReference type="AlphaFoldDB" id="A0A418R4E9"/>
<dbReference type="CDD" id="cd01994">
    <property type="entry name" value="AANH_PF0828-like"/>
    <property type="match status" value="1"/>
</dbReference>
<reference evidence="3 4" key="1">
    <citation type="submission" date="2018-09" db="EMBL/GenBank/DDBJ databases">
        <authorList>
            <person name="Zeman M."/>
            <person name="Pardy F."/>
        </authorList>
    </citation>
    <scope>NUCLEOTIDE SEQUENCE [LARGE SCALE GENOMIC DNA]</scope>
    <source>
        <strain evidence="3 4">CCM 8852</strain>
    </source>
</reference>
<dbReference type="InterPro" id="IPR014729">
    <property type="entry name" value="Rossmann-like_a/b/a_fold"/>
</dbReference>
<reference evidence="3 4" key="2">
    <citation type="submission" date="2019-01" db="EMBL/GenBank/DDBJ databases">
        <title>Hymenobacter humicola sp. nov., isolated from soils in Antarctica.</title>
        <authorList>
            <person name="Sedlacek I."/>
            <person name="Holochova P."/>
            <person name="Kralova S."/>
            <person name="Pantucek R."/>
            <person name="Stankova E."/>
            <person name="Vrbovska V."/>
            <person name="Kristofova L."/>
            <person name="Svec P."/>
            <person name="Busse H.-J."/>
        </authorList>
    </citation>
    <scope>NUCLEOTIDE SEQUENCE [LARGE SCALE GENOMIC DNA]</scope>
    <source>
        <strain evidence="3 4">CCM 8852</strain>
    </source>
</reference>
<dbReference type="GO" id="GO:0016787">
    <property type="term" value="F:hydrolase activity"/>
    <property type="evidence" value="ECO:0007669"/>
    <property type="project" value="UniProtKB-KW"/>
</dbReference>
<dbReference type="Gene3D" id="3.40.50.620">
    <property type="entry name" value="HUPs"/>
    <property type="match status" value="1"/>
</dbReference>
<dbReference type="SUPFAM" id="SSF52402">
    <property type="entry name" value="Adenine nucleotide alpha hydrolases-like"/>
    <property type="match status" value="1"/>
</dbReference>
<accession>A0A418R4E9</accession>
<dbReference type="Proteomes" id="UP000284250">
    <property type="component" value="Unassembled WGS sequence"/>
</dbReference>
<evidence type="ECO:0000256" key="1">
    <source>
        <dbReference type="SAM" id="MobiDB-lite"/>
    </source>
</evidence>
<keyword evidence="3" id="KW-0378">Hydrolase</keyword>
<feature type="compositionally biased region" description="Low complexity" evidence="1">
    <location>
        <begin position="211"/>
        <end position="223"/>
    </location>
</feature>
<organism evidence="3 4">
    <name type="scientific">Hymenobacter rubripertinctus</name>
    <dbReference type="NCBI Taxonomy" id="2029981"/>
    <lineage>
        <taxon>Bacteria</taxon>
        <taxon>Pseudomonadati</taxon>
        <taxon>Bacteroidota</taxon>
        <taxon>Cytophagia</taxon>
        <taxon>Cytophagales</taxon>
        <taxon>Hymenobacteraceae</taxon>
        <taxon>Hymenobacter</taxon>
    </lineage>
</organism>
<evidence type="ECO:0000313" key="3">
    <source>
        <dbReference type="EMBL" id="RIY12219.1"/>
    </source>
</evidence>
<name>A0A418R4E9_9BACT</name>
<dbReference type="InterPro" id="IPR030662">
    <property type="entry name" value="DPH6/MJ0570"/>
</dbReference>
<dbReference type="EMBL" id="QYCN01000006">
    <property type="protein sequence ID" value="RIY12219.1"/>
    <property type="molecule type" value="Genomic_DNA"/>
</dbReference>
<dbReference type="PIRSF" id="PIRSF039123">
    <property type="entry name" value="Diphthamide_synthase"/>
    <property type="match status" value="1"/>
</dbReference>
<comment type="caution">
    <text evidence="3">The sequence shown here is derived from an EMBL/GenBank/DDBJ whole genome shotgun (WGS) entry which is preliminary data.</text>
</comment>
<dbReference type="Pfam" id="PF01902">
    <property type="entry name" value="Diphthami_syn_2"/>
    <property type="match status" value="1"/>
</dbReference>
<evidence type="ECO:0000313" key="4">
    <source>
        <dbReference type="Proteomes" id="UP000284250"/>
    </source>
</evidence>
<dbReference type="OrthoDB" id="3572539at2"/>
<sequence>MNWSGGKDSALALYHALRNPTLRVSDLLTSVNAHYGRVSMHGVRVALLEEQARRIGLPLTRLELPEMPDMALYEQLMRATLAPLQAKGIRQAIFGDIYLEDLRRYREQQLAQVGLEAVFPLWQRPNADLLREYLDLGFRAVVVCVNEKYLDQSFCGRELNADFLRDLPPGVDSCGENGEYHSFVFDAPYFSSPIPFRRGELVRRTYAAPAGSAAPAPPASAAADETEPTPAPSPFDTGFWYCDLLPADEVAAQ</sequence>
<dbReference type="InterPro" id="IPR002761">
    <property type="entry name" value="Diphthami_syn_dom"/>
</dbReference>
<gene>
    <name evidence="3" type="ORF">D0T11_05675</name>
</gene>
<feature type="region of interest" description="Disordered" evidence="1">
    <location>
        <begin position="211"/>
        <end position="233"/>
    </location>
</feature>
<evidence type="ECO:0000259" key="2">
    <source>
        <dbReference type="Pfam" id="PF01902"/>
    </source>
</evidence>
<keyword evidence="4" id="KW-1185">Reference proteome</keyword>
<protein>
    <submittedName>
        <fullName evidence="3">Adenine nucleotide alpha hydrolase</fullName>
    </submittedName>
</protein>
<proteinExistence type="predicted"/>